<keyword evidence="9" id="KW-1133">Transmembrane helix</keyword>
<keyword evidence="9" id="KW-0812">Transmembrane</keyword>
<dbReference type="PANTHER" id="PTHR12450:SF14">
    <property type="entry name" value="GLYCOSAMINOGLYCAN XYLOSYLKINASE"/>
    <property type="match status" value="1"/>
</dbReference>
<accession>A0AA88L6J2</accession>
<dbReference type="Proteomes" id="UP001187531">
    <property type="component" value="Unassembled WGS sequence"/>
</dbReference>
<evidence type="ECO:0000256" key="3">
    <source>
        <dbReference type="ARBA" id="ARBA00023034"/>
    </source>
</evidence>
<dbReference type="PANTHER" id="PTHR12450">
    <property type="entry name" value="DENTIN MATRIX PROTEIN 4 PROTEIN FAM20"/>
    <property type="match status" value="1"/>
</dbReference>
<comment type="similarity">
    <text evidence="2">Belongs to the FAM20 family.</text>
</comment>
<feature type="active site" evidence="6">
    <location>
        <position position="330"/>
    </location>
</feature>
<keyword evidence="5" id="KW-0325">Glycoprotein</keyword>
<dbReference type="GO" id="GO:0005524">
    <property type="term" value="F:ATP binding"/>
    <property type="evidence" value="ECO:0007669"/>
    <property type="project" value="UniProtKB-KW"/>
</dbReference>
<dbReference type="EMBL" id="JAVRJZ010000013">
    <property type="protein sequence ID" value="KAK2714749.1"/>
    <property type="molecule type" value="Genomic_DNA"/>
</dbReference>
<comment type="subcellular location">
    <subcellularLocation>
        <location evidence="1">Golgi apparatus</location>
    </subcellularLocation>
</comment>
<gene>
    <name evidence="11" type="ORF">QYM36_009087</name>
</gene>
<feature type="binding site" evidence="7">
    <location>
        <position position="349"/>
    </location>
    <ligand>
        <name>ATP</name>
        <dbReference type="ChEBI" id="CHEBI:30616"/>
    </ligand>
</feature>
<feature type="binding site" evidence="7">
    <location>
        <position position="335"/>
    </location>
    <ligand>
        <name>ATP</name>
        <dbReference type="ChEBI" id="CHEBI:30616"/>
    </ligand>
</feature>
<feature type="binding site" evidence="8">
    <location>
        <position position="185"/>
    </location>
    <ligand>
        <name>Mn(2+)</name>
        <dbReference type="ChEBI" id="CHEBI:29035"/>
    </ligand>
</feature>
<keyword evidence="3" id="KW-0333">Golgi apparatus</keyword>
<keyword evidence="8" id="KW-0479">Metal-binding</keyword>
<evidence type="ECO:0000256" key="6">
    <source>
        <dbReference type="PIRSR" id="PIRSR624869-1"/>
    </source>
</evidence>
<feature type="domain" description="FAM20 C-terminal" evidence="10">
    <location>
        <begin position="231"/>
        <end position="429"/>
    </location>
</feature>
<evidence type="ECO:0000256" key="7">
    <source>
        <dbReference type="PIRSR" id="PIRSR624869-2"/>
    </source>
</evidence>
<keyword evidence="4" id="KW-1015">Disulfide bond</keyword>
<dbReference type="AlphaFoldDB" id="A0AA88L6J2"/>
<reference evidence="11" key="1">
    <citation type="submission" date="2023-07" db="EMBL/GenBank/DDBJ databases">
        <title>Chromosome-level genome assembly of Artemia franciscana.</title>
        <authorList>
            <person name="Jo E."/>
        </authorList>
    </citation>
    <scope>NUCLEOTIDE SEQUENCE</scope>
    <source>
        <tissue evidence="11">Whole body</tissue>
    </source>
</reference>
<feature type="binding site" evidence="7">
    <location>
        <position position="150"/>
    </location>
    <ligand>
        <name>ATP</name>
        <dbReference type="ChEBI" id="CHEBI:30616"/>
    </ligand>
</feature>
<evidence type="ECO:0000256" key="1">
    <source>
        <dbReference type="ARBA" id="ARBA00004555"/>
    </source>
</evidence>
<protein>
    <recommendedName>
        <fullName evidence="10">FAM20 C-terminal domain-containing protein</fullName>
    </recommendedName>
</protein>
<keyword evidence="7" id="KW-0067">ATP-binding</keyword>
<evidence type="ECO:0000256" key="4">
    <source>
        <dbReference type="ARBA" id="ARBA00023157"/>
    </source>
</evidence>
<keyword evidence="8" id="KW-0464">Manganese</keyword>
<feature type="non-terminal residue" evidence="11">
    <location>
        <position position="1"/>
    </location>
</feature>
<dbReference type="GO" id="GO:0046872">
    <property type="term" value="F:metal ion binding"/>
    <property type="evidence" value="ECO:0007669"/>
    <property type="project" value="UniProtKB-KW"/>
</dbReference>
<dbReference type="Pfam" id="PF06702">
    <property type="entry name" value="Fam20C"/>
    <property type="match status" value="1"/>
</dbReference>
<dbReference type="InterPro" id="IPR009581">
    <property type="entry name" value="FAM20_C"/>
</dbReference>
<name>A0AA88L6J2_ARTSF</name>
<proteinExistence type="inferred from homology"/>
<dbReference type="InterPro" id="IPR024869">
    <property type="entry name" value="FAM20"/>
</dbReference>
<keyword evidence="12" id="KW-1185">Reference proteome</keyword>
<evidence type="ECO:0000259" key="10">
    <source>
        <dbReference type="Pfam" id="PF06702"/>
    </source>
</evidence>
<organism evidence="11 12">
    <name type="scientific">Artemia franciscana</name>
    <name type="common">Brine shrimp</name>
    <name type="synonym">Artemia sanfranciscana</name>
    <dbReference type="NCBI Taxonomy" id="6661"/>
    <lineage>
        <taxon>Eukaryota</taxon>
        <taxon>Metazoa</taxon>
        <taxon>Ecdysozoa</taxon>
        <taxon>Arthropoda</taxon>
        <taxon>Crustacea</taxon>
        <taxon>Branchiopoda</taxon>
        <taxon>Anostraca</taxon>
        <taxon>Artemiidae</taxon>
        <taxon>Artemia</taxon>
    </lineage>
</organism>
<feature type="transmembrane region" description="Helical" evidence="9">
    <location>
        <begin position="12"/>
        <end position="29"/>
    </location>
</feature>
<evidence type="ECO:0000313" key="11">
    <source>
        <dbReference type="EMBL" id="KAK2714749.1"/>
    </source>
</evidence>
<evidence type="ECO:0000256" key="5">
    <source>
        <dbReference type="ARBA" id="ARBA00023180"/>
    </source>
</evidence>
<evidence type="ECO:0000256" key="8">
    <source>
        <dbReference type="PIRSR" id="PIRSR624869-3"/>
    </source>
</evidence>
<comment type="cofactor">
    <cofactor evidence="8">
        <name>Mn(2+)</name>
        <dbReference type="ChEBI" id="CHEBI:29035"/>
    </cofactor>
</comment>
<dbReference type="GO" id="GO:0005794">
    <property type="term" value="C:Golgi apparatus"/>
    <property type="evidence" value="ECO:0007669"/>
    <property type="project" value="UniProtKB-SubCell"/>
</dbReference>
<feature type="binding site" evidence="8">
    <location>
        <position position="349"/>
    </location>
    <ligand>
        <name>Mn(2+)</name>
        <dbReference type="ChEBI" id="CHEBI:29035"/>
    </ligand>
</feature>
<comment type="caution">
    <text evidence="11">The sequence shown here is derived from an EMBL/GenBank/DDBJ whole genome shotgun (WGS) entry which is preliminary data.</text>
</comment>
<evidence type="ECO:0000256" key="9">
    <source>
        <dbReference type="SAM" id="Phobius"/>
    </source>
</evidence>
<sequence>VEFEMKKLGKSILLLILVLVFYVGNFIIIKSLNWMENDEEHIFFVNNSIHNSKMKKKFITIDDVREAIMTLNSEKLDHKQLKKFHLFRRQISEEVKSKDVSMLDFSRVPDTWFNGVHVVPNPVDSLGNALDYLASATITKAHATPRIGTQLKILLQLDGNVKALFKPKWYSTNEVIQGEIYSGKDRHTSEILGFYIGLLLGLRRSPLVAGRIVDLSKEILPVASTSLKNTFLKNGTNICFYGVCYYCHRKDLVCGDGSQMEGAVVRWLPASVKIGKFRSPWARTYSKKKKAKWETNPNFCDYYKSNSTYSKWLPDIVDAAIFDFILGNGDRHDMEFAMDYPDAKILLLDNGKGLRNAEDHLDILAPLFQCCILRNSTKQQIQMFQRNQFSKLLMEISSRDSIQPIATQEQFNAFDRRIAIVIKVINLCHNILIV</sequence>
<evidence type="ECO:0000256" key="2">
    <source>
        <dbReference type="ARBA" id="ARBA00006557"/>
    </source>
</evidence>
<evidence type="ECO:0000313" key="12">
    <source>
        <dbReference type="Proteomes" id="UP001187531"/>
    </source>
</evidence>
<keyword evidence="9" id="KW-0472">Membrane</keyword>
<feature type="binding site" evidence="7">
    <location>
        <position position="166"/>
    </location>
    <ligand>
        <name>ATP</name>
        <dbReference type="ChEBI" id="CHEBI:30616"/>
    </ligand>
</feature>
<keyword evidence="7" id="KW-0547">Nucleotide-binding</keyword>
<dbReference type="GO" id="GO:0016773">
    <property type="term" value="F:phosphotransferase activity, alcohol group as acceptor"/>
    <property type="evidence" value="ECO:0007669"/>
    <property type="project" value="TreeGrafter"/>
</dbReference>